<feature type="transmembrane region" description="Helical" evidence="2">
    <location>
        <begin position="219"/>
        <end position="239"/>
    </location>
</feature>
<name>A0A8J3FZN0_9PSEU</name>
<feature type="region of interest" description="Disordered" evidence="1">
    <location>
        <begin position="397"/>
        <end position="430"/>
    </location>
</feature>
<reference evidence="3" key="1">
    <citation type="journal article" date="2014" name="Int. J. Syst. Evol. Microbiol.">
        <title>Complete genome sequence of Corynebacterium casei LMG S-19264T (=DSM 44701T), isolated from a smear-ripened cheese.</title>
        <authorList>
            <consortium name="US DOE Joint Genome Institute (JGI-PGF)"/>
            <person name="Walter F."/>
            <person name="Albersmeier A."/>
            <person name="Kalinowski J."/>
            <person name="Ruckert C."/>
        </authorList>
    </citation>
    <scope>NUCLEOTIDE SEQUENCE</scope>
    <source>
        <strain evidence="3">CGMCC 4.5737</strain>
    </source>
</reference>
<feature type="transmembrane region" description="Helical" evidence="2">
    <location>
        <begin position="183"/>
        <end position="207"/>
    </location>
</feature>
<dbReference type="RefSeq" id="WP_189061868.1">
    <property type="nucleotide sequence ID" value="NZ_BMMK01000054.1"/>
</dbReference>
<proteinExistence type="predicted"/>
<dbReference type="InterPro" id="IPR052258">
    <property type="entry name" value="Diverse_Func_Domain-Protein"/>
</dbReference>
<keyword evidence="2" id="KW-1133">Transmembrane helix</keyword>
<dbReference type="EMBL" id="BMMK01000054">
    <property type="protein sequence ID" value="GGM81974.1"/>
    <property type="molecule type" value="Genomic_DNA"/>
</dbReference>
<feature type="region of interest" description="Disordered" evidence="1">
    <location>
        <begin position="312"/>
        <end position="385"/>
    </location>
</feature>
<protein>
    <recommendedName>
        <fullName evidence="5">TrbL/VirB6 plasmid conjugal transfer protein</fullName>
    </recommendedName>
</protein>
<keyword evidence="2" id="KW-0812">Transmembrane</keyword>
<evidence type="ECO:0000256" key="1">
    <source>
        <dbReference type="SAM" id="MobiDB-lite"/>
    </source>
</evidence>
<dbReference type="AlphaFoldDB" id="A0A8J3FZN0"/>
<keyword evidence="4" id="KW-1185">Reference proteome</keyword>
<sequence length="430" mass="41235">MPDVCDVPVISSVCSAAGDATKAVAMNMIDAAAQAFASSFAKLAATLLTFWTNVTVPNLESPDGPVAFLRSSTSWLAAFVLVLSLVICGGKMAITARHEHGVEAAKGVWTYLWYSGAGIPGVMLLGVAGDQFSEWIINRAADGDLGGRLATLFNLAGLSGPLGTGLVLIMAVLGILSALGQMFLMIMRIGMLVLLAGMLPLSAAAAVSQGGKAWFSKTLGWLLAFAAYKPAAAIIYAAAFALVKGNGTTEILSGLFLLSLSVLALPALLRLTVPVTAAVAAGAAGGGAGVGAVGAVATGAMQMRAGSAAAGAGSGSRVNGAGPSGGQATPGQRPTPGGGSGPTGGTPRPGQPGAAGAGGAPGSAGAGAGAGAKAGAGAAGGPVGAGVAAGAQVIQHATGAARSAADNAAGGKDNGNGPSGPTGAREGGRR</sequence>
<keyword evidence="2" id="KW-0472">Membrane</keyword>
<accession>A0A8J3FZN0</accession>
<gene>
    <name evidence="3" type="ORF">GCM10012275_60730</name>
</gene>
<feature type="transmembrane region" description="Helical" evidence="2">
    <location>
        <begin position="275"/>
        <end position="297"/>
    </location>
</feature>
<feature type="transmembrane region" description="Helical" evidence="2">
    <location>
        <begin position="74"/>
        <end position="96"/>
    </location>
</feature>
<feature type="compositionally biased region" description="Low complexity" evidence="1">
    <location>
        <begin position="312"/>
        <end position="335"/>
    </location>
</feature>
<evidence type="ECO:0008006" key="5">
    <source>
        <dbReference type="Google" id="ProtNLM"/>
    </source>
</evidence>
<comment type="caution">
    <text evidence="3">The sequence shown here is derived from an EMBL/GenBank/DDBJ whole genome shotgun (WGS) entry which is preliminary data.</text>
</comment>
<evidence type="ECO:0000256" key="2">
    <source>
        <dbReference type="SAM" id="Phobius"/>
    </source>
</evidence>
<feature type="transmembrane region" description="Helical" evidence="2">
    <location>
        <begin position="149"/>
        <end position="176"/>
    </location>
</feature>
<feature type="compositionally biased region" description="Low complexity" evidence="1">
    <location>
        <begin position="397"/>
        <end position="411"/>
    </location>
</feature>
<evidence type="ECO:0000313" key="3">
    <source>
        <dbReference type="EMBL" id="GGM81974.1"/>
    </source>
</evidence>
<dbReference type="PANTHER" id="PTHR37612:SF19">
    <property type="entry name" value="FIBROIN HEAVY CHAIN FIB-H LIKE PROTEIN"/>
    <property type="match status" value="1"/>
</dbReference>
<dbReference type="PANTHER" id="PTHR37612">
    <property type="entry name" value="FIBROIN HEAVY CHAIN FIB-H LIKE PROTEIN"/>
    <property type="match status" value="1"/>
</dbReference>
<feature type="compositionally biased region" description="Gly residues" evidence="1">
    <location>
        <begin position="353"/>
        <end position="384"/>
    </location>
</feature>
<organism evidence="3 4">
    <name type="scientific">Longimycelium tulufanense</name>
    <dbReference type="NCBI Taxonomy" id="907463"/>
    <lineage>
        <taxon>Bacteria</taxon>
        <taxon>Bacillati</taxon>
        <taxon>Actinomycetota</taxon>
        <taxon>Actinomycetes</taxon>
        <taxon>Pseudonocardiales</taxon>
        <taxon>Pseudonocardiaceae</taxon>
        <taxon>Longimycelium</taxon>
    </lineage>
</organism>
<evidence type="ECO:0000313" key="4">
    <source>
        <dbReference type="Proteomes" id="UP000637578"/>
    </source>
</evidence>
<feature type="transmembrane region" description="Helical" evidence="2">
    <location>
        <begin position="251"/>
        <end position="269"/>
    </location>
</feature>
<reference evidence="3" key="2">
    <citation type="submission" date="2020-09" db="EMBL/GenBank/DDBJ databases">
        <authorList>
            <person name="Sun Q."/>
            <person name="Zhou Y."/>
        </authorList>
    </citation>
    <scope>NUCLEOTIDE SEQUENCE</scope>
    <source>
        <strain evidence="3">CGMCC 4.5737</strain>
    </source>
</reference>
<dbReference type="Proteomes" id="UP000637578">
    <property type="component" value="Unassembled WGS sequence"/>
</dbReference>
<feature type="transmembrane region" description="Helical" evidence="2">
    <location>
        <begin position="108"/>
        <end position="129"/>
    </location>
</feature>
<feature type="transmembrane region" description="Helical" evidence="2">
    <location>
        <begin position="35"/>
        <end position="54"/>
    </location>
</feature>